<dbReference type="InterPro" id="IPR050185">
    <property type="entry name" value="Ub_carboxyl-term_hydrolase"/>
</dbReference>
<feature type="domain" description="Peptidase C19 ubiquitin carboxyl-terminal hydrolase" evidence="3">
    <location>
        <begin position="132"/>
        <end position="226"/>
    </location>
</feature>
<dbReference type="InterPro" id="IPR001394">
    <property type="entry name" value="Peptidase_C19_UCH"/>
</dbReference>
<evidence type="ECO:0000256" key="1">
    <source>
        <dbReference type="ARBA" id="ARBA00000707"/>
    </source>
</evidence>
<reference evidence="4" key="1">
    <citation type="submission" date="2020-11" db="EMBL/GenBank/DDBJ databases">
        <authorList>
            <person name="Tran Van P."/>
        </authorList>
    </citation>
    <scope>NUCLEOTIDE SEQUENCE</scope>
</reference>
<name>A0A7R9LUM4_9ACAR</name>
<feature type="non-terminal residue" evidence="4">
    <location>
        <position position="243"/>
    </location>
</feature>
<evidence type="ECO:0000256" key="2">
    <source>
        <dbReference type="ARBA" id="ARBA00012759"/>
    </source>
</evidence>
<comment type="catalytic activity">
    <reaction evidence="1">
        <text>Thiol-dependent hydrolysis of ester, thioester, amide, peptide and isopeptide bonds formed by the C-terminal Gly of ubiquitin (a 76-residue protein attached to proteins as an intracellular targeting signal).</text>
        <dbReference type="EC" id="3.4.19.12"/>
    </reaction>
</comment>
<dbReference type="GO" id="GO:0004843">
    <property type="term" value="F:cysteine-type deubiquitinase activity"/>
    <property type="evidence" value="ECO:0007669"/>
    <property type="project" value="UniProtKB-EC"/>
</dbReference>
<evidence type="ECO:0000313" key="4">
    <source>
        <dbReference type="EMBL" id="CAD7648279.1"/>
    </source>
</evidence>
<dbReference type="OrthoDB" id="265776at2759"/>
<dbReference type="InterPro" id="IPR038765">
    <property type="entry name" value="Papain-like_cys_pep_sf"/>
</dbReference>
<proteinExistence type="predicted"/>
<dbReference type="PANTHER" id="PTHR21646:SF14">
    <property type="entry name" value="FI05488P"/>
    <property type="match status" value="1"/>
</dbReference>
<dbReference type="Proteomes" id="UP000759131">
    <property type="component" value="Unassembled WGS sequence"/>
</dbReference>
<dbReference type="Gene3D" id="3.90.70.10">
    <property type="entry name" value="Cysteine proteinases"/>
    <property type="match status" value="1"/>
</dbReference>
<dbReference type="AlphaFoldDB" id="A0A7R9LUM4"/>
<evidence type="ECO:0000259" key="3">
    <source>
        <dbReference type="Pfam" id="PF00443"/>
    </source>
</evidence>
<evidence type="ECO:0000313" key="5">
    <source>
        <dbReference type="Proteomes" id="UP000759131"/>
    </source>
</evidence>
<dbReference type="EC" id="3.4.19.12" evidence="2"/>
<accession>A0A7R9LUM4</accession>
<organism evidence="4">
    <name type="scientific">Medioppia subpectinata</name>
    <dbReference type="NCBI Taxonomy" id="1979941"/>
    <lineage>
        <taxon>Eukaryota</taxon>
        <taxon>Metazoa</taxon>
        <taxon>Ecdysozoa</taxon>
        <taxon>Arthropoda</taxon>
        <taxon>Chelicerata</taxon>
        <taxon>Arachnida</taxon>
        <taxon>Acari</taxon>
        <taxon>Acariformes</taxon>
        <taxon>Sarcoptiformes</taxon>
        <taxon>Oribatida</taxon>
        <taxon>Brachypylina</taxon>
        <taxon>Oppioidea</taxon>
        <taxon>Oppiidae</taxon>
        <taxon>Medioppia</taxon>
    </lineage>
</organism>
<gene>
    <name evidence="4" type="ORF">OSB1V03_LOCUS21860</name>
</gene>
<feature type="non-terminal residue" evidence="4">
    <location>
        <position position="1"/>
    </location>
</feature>
<dbReference type="EMBL" id="CAJPIZ010042859">
    <property type="protein sequence ID" value="CAG2121914.1"/>
    <property type="molecule type" value="Genomic_DNA"/>
</dbReference>
<dbReference type="GO" id="GO:0016579">
    <property type="term" value="P:protein deubiquitination"/>
    <property type="evidence" value="ECO:0007669"/>
    <property type="project" value="InterPro"/>
</dbReference>
<dbReference type="Pfam" id="PF00443">
    <property type="entry name" value="UCH"/>
    <property type="match status" value="1"/>
</dbReference>
<dbReference type="EMBL" id="OC897434">
    <property type="protein sequence ID" value="CAD7648279.1"/>
    <property type="molecule type" value="Genomic_DNA"/>
</dbReference>
<keyword evidence="5" id="KW-1185">Reference proteome</keyword>
<dbReference type="SUPFAM" id="SSF54001">
    <property type="entry name" value="Cysteine proteinases"/>
    <property type="match status" value="1"/>
</dbReference>
<dbReference type="PANTHER" id="PTHR21646">
    <property type="entry name" value="UBIQUITIN CARBOXYL-TERMINAL HYDROLASE"/>
    <property type="match status" value="1"/>
</dbReference>
<sequence length="243" mass="27571">GNQGRIFGSPFSTLVSREASHKQIQLDILNAMRSLLKHDVDMSSMSTCGLNLRLRVIGGIPGKSYLPDDVDHPLYVQTVDKALTGSEDKEYRGPVHLKIVVEWDLDMRNGFVINGEQIDEPVVDSSVELAKARSQKTNRATLRDCFDMYFKEERLADAVCPSCRRRQQCTKKLSLWSVPDIFIIHLKRFRQSSQSQRTKLTTQILFPQNGLDMSAYIAPRFSTQTNGNINNGLPALWSPWKRS</sequence>
<protein>
    <recommendedName>
        <fullName evidence="2">ubiquitinyl hydrolase 1</fullName>
        <ecNumber evidence="2">3.4.19.12</ecNumber>
    </recommendedName>
</protein>